<organism evidence="2 3">
    <name type="scientific">Pichia californica</name>
    <dbReference type="NCBI Taxonomy" id="460514"/>
    <lineage>
        <taxon>Eukaryota</taxon>
        <taxon>Fungi</taxon>
        <taxon>Dikarya</taxon>
        <taxon>Ascomycota</taxon>
        <taxon>Saccharomycotina</taxon>
        <taxon>Pichiomycetes</taxon>
        <taxon>Pichiales</taxon>
        <taxon>Pichiaceae</taxon>
        <taxon>Pichia</taxon>
    </lineage>
</organism>
<comment type="caution">
    <text evidence="2">The sequence shown here is derived from an EMBL/GenBank/DDBJ whole genome shotgun (WGS) entry which is preliminary data.</text>
</comment>
<evidence type="ECO:0000313" key="2">
    <source>
        <dbReference type="EMBL" id="KAG0688477.1"/>
    </source>
</evidence>
<evidence type="ECO:0000313" key="3">
    <source>
        <dbReference type="Proteomes" id="UP000697127"/>
    </source>
</evidence>
<feature type="compositionally biased region" description="Low complexity" evidence="1">
    <location>
        <begin position="250"/>
        <end position="266"/>
    </location>
</feature>
<dbReference type="Proteomes" id="UP000697127">
    <property type="component" value="Unassembled WGS sequence"/>
</dbReference>
<sequence length="519" mass="57192">MPNSEKERSKLVESITKNENKFEPVVEGVESVTEKGLRSSSINSIDSNKNWANHSLLSHSSSHANTGSNSSQAPKINVLNLSSDNSSGMKKDNSFPSIFKLNSDDINQSLYADLKSANPEKRNSIMSDYSGIVHNVDIDTIKYVGNKESLHLSQLNGVSKISHTSLGSDDLIDNNKNVDISSVTTPIKANIQIEEQINDDSLDPLEIPARSSRRRLAKLDNDSIIKVIKTKAENSPNKQSSNSPSPPKSLLPKLTKLPSPKKSSPLKGRHSRGDSLSSDASLKLHGRLDDIMKEVEDLKMVFQDDSLIEEKKKNTSFTAPTYSINSTTNSVNTATSFYTADSVSINNNSIADKEFNDFVDEPTENLNIAESSPNQEHSHPSIAGVSTIQPTENSTIRLKESSSSMDDRLRGQQETIKTGKSSHRHSKGSTKSKRKSTSSKNKIRPFSYETLAKLLNATDGIIIGQEFATLNIPSEEKFLIERIVDSISRLTANMMLNPARYDQSCTRLEHVLNVLEGFD</sequence>
<name>A0A9P6WLS1_9ASCO</name>
<feature type="region of interest" description="Disordered" evidence="1">
    <location>
        <begin position="368"/>
        <end position="442"/>
    </location>
</feature>
<protein>
    <submittedName>
        <fullName evidence="2">Uncharacterized protein</fullName>
    </submittedName>
</protein>
<feature type="compositionally biased region" description="Basic residues" evidence="1">
    <location>
        <begin position="420"/>
        <end position="442"/>
    </location>
</feature>
<dbReference type="AlphaFoldDB" id="A0A9P6WLS1"/>
<feature type="compositionally biased region" description="Basic and acidic residues" evidence="1">
    <location>
        <begin position="397"/>
        <end position="411"/>
    </location>
</feature>
<gene>
    <name evidence="2" type="ORF">C6P40_000914</name>
</gene>
<feature type="compositionally biased region" description="Low complexity" evidence="1">
    <location>
        <begin position="234"/>
        <end position="243"/>
    </location>
</feature>
<evidence type="ECO:0000256" key="1">
    <source>
        <dbReference type="SAM" id="MobiDB-lite"/>
    </source>
</evidence>
<feature type="compositionally biased region" description="Polar residues" evidence="1">
    <location>
        <begin position="384"/>
        <end position="396"/>
    </location>
</feature>
<feature type="region of interest" description="Disordered" evidence="1">
    <location>
        <begin position="229"/>
        <end position="279"/>
    </location>
</feature>
<proteinExistence type="predicted"/>
<dbReference type="EMBL" id="PUHW01000148">
    <property type="protein sequence ID" value="KAG0688477.1"/>
    <property type="molecule type" value="Genomic_DNA"/>
</dbReference>
<reference evidence="2" key="1">
    <citation type="submission" date="2020-11" db="EMBL/GenBank/DDBJ databases">
        <title>Kefir isolates.</title>
        <authorList>
            <person name="Marcisauskas S."/>
            <person name="Kim Y."/>
            <person name="Blasche S."/>
        </authorList>
    </citation>
    <scope>NUCLEOTIDE SEQUENCE</scope>
    <source>
        <strain evidence="2">Olga-1</strain>
    </source>
</reference>
<accession>A0A9P6WLS1</accession>
<keyword evidence="3" id="KW-1185">Reference proteome</keyword>